<dbReference type="Pfam" id="PF12638">
    <property type="entry name" value="Staygreen"/>
    <property type="match status" value="1"/>
</dbReference>
<name>A0A9Q1KJL2_9CARY</name>
<evidence type="ECO:0000313" key="3">
    <source>
        <dbReference type="EMBL" id="KAJ8444442.1"/>
    </source>
</evidence>
<dbReference type="PANTHER" id="PTHR31750">
    <property type="entry name" value="PROTEIN STAY-GREEN 1, CHLOROPLASTIC-RELATED"/>
    <property type="match status" value="1"/>
</dbReference>
<dbReference type="AlphaFoldDB" id="A0A9Q1KJL2"/>
<dbReference type="Proteomes" id="UP001153076">
    <property type="component" value="Unassembled WGS sequence"/>
</dbReference>
<evidence type="ECO:0000256" key="1">
    <source>
        <dbReference type="ARBA" id="ARBA00009234"/>
    </source>
</evidence>
<evidence type="ECO:0000313" key="4">
    <source>
        <dbReference type="Proteomes" id="UP001153076"/>
    </source>
</evidence>
<keyword evidence="4" id="KW-1185">Reference proteome</keyword>
<dbReference type="EMBL" id="JAKOGI010000098">
    <property type="protein sequence ID" value="KAJ8444442.1"/>
    <property type="molecule type" value="Genomic_DNA"/>
</dbReference>
<dbReference type="PANTHER" id="PTHR31750:SF18">
    <property type="entry name" value="MAGNESIUM DECHELATASE SGRL, CHLOROPLASTIC"/>
    <property type="match status" value="1"/>
</dbReference>
<evidence type="ECO:0000259" key="2">
    <source>
        <dbReference type="Pfam" id="PF12638"/>
    </source>
</evidence>
<gene>
    <name evidence="3" type="ORF">Cgig2_005964</name>
</gene>
<reference evidence="3" key="1">
    <citation type="submission" date="2022-04" db="EMBL/GenBank/DDBJ databases">
        <title>Carnegiea gigantea Genome sequencing and assembly v2.</title>
        <authorList>
            <person name="Copetti D."/>
            <person name="Sanderson M.J."/>
            <person name="Burquez A."/>
            <person name="Wojciechowski M.F."/>
        </authorList>
    </citation>
    <scope>NUCLEOTIDE SEQUENCE</scope>
    <source>
        <strain evidence="3">SGP5-SGP5p</strain>
        <tissue evidence="3">Aerial part</tissue>
    </source>
</reference>
<organism evidence="3 4">
    <name type="scientific">Carnegiea gigantea</name>
    <dbReference type="NCBI Taxonomy" id="171969"/>
    <lineage>
        <taxon>Eukaryota</taxon>
        <taxon>Viridiplantae</taxon>
        <taxon>Streptophyta</taxon>
        <taxon>Embryophyta</taxon>
        <taxon>Tracheophyta</taxon>
        <taxon>Spermatophyta</taxon>
        <taxon>Magnoliopsida</taxon>
        <taxon>eudicotyledons</taxon>
        <taxon>Gunneridae</taxon>
        <taxon>Pentapetalae</taxon>
        <taxon>Caryophyllales</taxon>
        <taxon>Cactineae</taxon>
        <taxon>Cactaceae</taxon>
        <taxon>Cactoideae</taxon>
        <taxon>Echinocereeae</taxon>
        <taxon>Carnegiea</taxon>
    </lineage>
</organism>
<proteinExistence type="inferred from homology"/>
<protein>
    <recommendedName>
        <fullName evidence="2">Staygreen protein domain-containing protein</fullName>
    </recommendedName>
</protein>
<dbReference type="InterPro" id="IPR024438">
    <property type="entry name" value="Staygreen"/>
</dbReference>
<sequence>MQLRGWYSKDDVVAEWKDMKGHMCLVVHCYVSGPNNFFVDLAAEFRYHIFSKELPLVLKAVLYGDSAFFKEHPELMEAVVQVYFHSRSPKYNCIECWGPLKDAAQVPSSAFDVHLIKLDHFCIHSSLFSLFFYPYFQKGDQIRGLLGANEQDSIEQQKLQSPKSFFQELFTSLF</sequence>
<dbReference type="OrthoDB" id="1931912at2759"/>
<comment type="caution">
    <text evidence="3">The sequence shown here is derived from an EMBL/GenBank/DDBJ whole genome shotgun (WGS) entry which is preliminary data.</text>
</comment>
<feature type="domain" description="Staygreen protein" evidence="2">
    <location>
        <begin position="8"/>
        <end position="103"/>
    </location>
</feature>
<comment type="similarity">
    <text evidence="1">Belongs to the staygreen family.</text>
</comment>
<accession>A0A9Q1KJL2</accession>